<comment type="caution">
    <text evidence="2">The sequence shown here is derived from an EMBL/GenBank/DDBJ whole genome shotgun (WGS) entry which is preliminary data.</text>
</comment>
<feature type="transmembrane region" description="Helical" evidence="1">
    <location>
        <begin position="176"/>
        <end position="196"/>
    </location>
</feature>
<name>A0ABP1PJN6_9HEXA</name>
<accession>A0ABP1PJN6</accession>
<keyword evidence="1" id="KW-1133">Transmembrane helix</keyword>
<sequence>MCVFPLEYSFMERRFKTSCDLIGWIGRPVQILSFISIPIVTSTVVLMDLDPFYLTFRYLSPDVVNWGIVRIITIFMLRATLSLVAVSESVRLILFGAPLLIICGYIFLTAIDTISCLQHNKPRQLLRVYREMRVLFCHVEDAVSLFTFTTAFAGQIVITLCFWFSINGFGRLPNIFMYLIFPIMCIGLIVIMGILMRTGIQMSLKTKDIIDNWSKGRTILFYSSYFKKARVIINGGGSMIRRIARSQMPIEAPCLYLWKMRRGTPMTYFRLLLENFTNSVILITF</sequence>
<evidence type="ECO:0008006" key="4">
    <source>
        <dbReference type="Google" id="ProtNLM"/>
    </source>
</evidence>
<feature type="transmembrane region" description="Helical" evidence="1">
    <location>
        <begin position="92"/>
        <end position="111"/>
    </location>
</feature>
<keyword evidence="1" id="KW-0472">Membrane</keyword>
<evidence type="ECO:0000313" key="2">
    <source>
        <dbReference type="EMBL" id="CAL8069473.1"/>
    </source>
</evidence>
<gene>
    <name evidence="2" type="ORF">ODALV1_LOCUS786</name>
</gene>
<dbReference type="EMBL" id="CAXLJM020000004">
    <property type="protein sequence ID" value="CAL8069473.1"/>
    <property type="molecule type" value="Genomic_DNA"/>
</dbReference>
<keyword evidence="3" id="KW-1185">Reference proteome</keyword>
<dbReference type="Proteomes" id="UP001642540">
    <property type="component" value="Unassembled WGS sequence"/>
</dbReference>
<keyword evidence="1" id="KW-0812">Transmembrane</keyword>
<feature type="transmembrane region" description="Helical" evidence="1">
    <location>
        <begin position="67"/>
        <end position="85"/>
    </location>
</feature>
<feature type="transmembrane region" description="Helical" evidence="1">
    <location>
        <begin position="142"/>
        <end position="164"/>
    </location>
</feature>
<proteinExistence type="predicted"/>
<reference evidence="2 3" key="1">
    <citation type="submission" date="2024-08" db="EMBL/GenBank/DDBJ databases">
        <authorList>
            <person name="Cucini C."/>
            <person name="Frati F."/>
        </authorList>
    </citation>
    <scope>NUCLEOTIDE SEQUENCE [LARGE SCALE GENOMIC DNA]</scope>
</reference>
<evidence type="ECO:0000313" key="3">
    <source>
        <dbReference type="Proteomes" id="UP001642540"/>
    </source>
</evidence>
<organism evidence="2 3">
    <name type="scientific">Orchesella dallaii</name>
    <dbReference type="NCBI Taxonomy" id="48710"/>
    <lineage>
        <taxon>Eukaryota</taxon>
        <taxon>Metazoa</taxon>
        <taxon>Ecdysozoa</taxon>
        <taxon>Arthropoda</taxon>
        <taxon>Hexapoda</taxon>
        <taxon>Collembola</taxon>
        <taxon>Entomobryomorpha</taxon>
        <taxon>Entomobryoidea</taxon>
        <taxon>Orchesellidae</taxon>
        <taxon>Orchesellinae</taxon>
        <taxon>Orchesella</taxon>
    </lineage>
</organism>
<protein>
    <recommendedName>
        <fullName evidence="4">Gustatory receptor</fullName>
    </recommendedName>
</protein>
<feature type="transmembrane region" description="Helical" evidence="1">
    <location>
        <begin position="21"/>
        <end position="47"/>
    </location>
</feature>
<evidence type="ECO:0000256" key="1">
    <source>
        <dbReference type="SAM" id="Phobius"/>
    </source>
</evidence>